<keyword evidence="4" id="KW-0472">Membrane</keyword>
<proteinExistence type="inferred from homology"/>
<keyword evidence="4" id="KW-1133">Transmembrane helix</keyword>
<keyword evidence="2" id="KW-0328">Glycosyltransferase</keyword>
<protein>
    <recommendedName>
        <fullName evidence="8">UDP-glycosyltransferase</fullName>
    </recommendedName>
</protein>
<dbReference type="AlphaFoldDB" id="A0AA39FPD5"/>
<dbReference type="Pfam" id="PF00201">
    <property type="entry name" value="UDPGT"/>
    <property type="match status" value="1"/>
</dbReference>
<dbReference type="Gene3D" id="3.40.50.2000">
    <property type="entry name" value="Glycogen Phosphorylase B"/>
    <property type="match status" value="1"/>
</dbReference>
<gene>
    <name evidence="6" type="ORF">PV328_006213</name>
</gene>
<dbReference type="InterPro" id="IPR002213">
    <property type="entry name" value="UDP_glucos_trans"/>
</dbReference>
<feature type="transmembrane region" description="Helical" evidence="4">
    <location>
        <begin position="451"/>
        <end position="475"/>
    </location>
</feature>
<dbReference type="PANTHER" id="PTHR48043">
    <property type="entry name" value="EG:EG0003.4 PROTEIN-RELATED"/>
    <property type="match status" value="1"/>
</dbReference>
<evidence type="ECO:0000256" key="2">
    <source>
        <dbReference type="ARBA" id="ARBA00022676"/>
    </source>
</evidence>
<comment type="caution">
    <text evidence="6">The sequence shown here is derived from an EMBL/GenBank/DDBJ whole genome shotgun (WGS) entry which is preliminary data.</text>
</comment>
<dbReference type="EMBL" id="JAQQBS010000002">
    <property type="protein sequence ID" value="KAK0172954.1"/>
    <property type="molecule type" value="Genomic_DNA"/>
</dbReference>
<keyword evidence="5" id="KW-0732">Signal</keyword>
<dbReference type="SUPFAM" id="SSF53756">
    <property type="entry name" value="UDP-Glycosyltransferase/glycogen phosphorylase"/>
    <property type="match status" value="1"/>
</dbReference>
<evidence type="ECO:0000313" key="6">
    <source>
        <dbReference type="EMBL" id="KAK0172954.1"/>
    </source>
</evidence>
<reference evidence="6" key="1">
    <citation type="journal article" date="2023" name="bioRxiv">
        <title>Scaffold-level genome assemblies of two parasitoid biocontrol wasps reveal the parthenogenesis mechanism and an associated novel virus.</title>
        <authorList>
            <person name="Inwood S."/>
            <person name="Skelly J."/>
            <person name="Guhlin J."/>
            <person name="Harrop T."/>
            <person name="Goldson S."/>
            <person name="Dearden P."/>
        </authorList>
    </citation>
    <scope>NUCLEOTIDE SEQUENCE</scope>
    <source>
        <strain evidence="6">Irish</strain>
        <tissue evidence="6">Whole body</tissue>
    </source>
</reference>
<evidence type="ECO:0000256" key="5">
    <source>
        <dbReference type="SAM" id="SignalP"/>
    </source>
</evidence>
<keyword evidence="7" id="KW-1185">Reference proteome</keyword>
<reference evidence="6" key="2">
    <citation type="submission" date="2023-03" db="EMBL/GenBank/DDBJ databases">
        <authorList>
            <person name="Inwood S.N."/>
            <person name="Skelly J.G."/>
            <person name="Guhlin J."/>
            <person name="Harrop T.W.R."/>
            <person name="Goldson S.G."/>
            <person name="Dearden P.K."/>
        </authorList>
    </citation>
    <scope>NUCLEOTIDE SEQUENCE</scope>
    <source>
        <strain evidence="6">Irish</strain>
        <tissue evidence="6">Whole body</tissue>
    </source>
</reference>
<evidence type="ECO:0008006" key="8">
    <source>
        <dbReference type="Google" id="ProtNLM"/>
    </source>
</evidence>
<accession>A0AA39FPD5</accession>
<dbReference type="PANTHER" id="PTHR48043:SF145">
    <property type="entry name" value="FI06409P-RELATED"/>
    <property type="match status" value="1"/>
</dbReference>
<evidence type="ECO:0000256" key="3">
    <source>
        <dbReference type="ARBA" id="ARBA00022679"/>
    </source>
</evidence>
<organism evidence="6 7">
    <name type="scientific">Microctonus aethiopoides</name>
    <dbReference type="NCBI Taxonomy" id="144406"/>
    <lineage>
        <taxon>Eukaryota</taxon>
        <taxon>Metazoa</taxon>
        <taxon>Ecdysozoa</taxon>
        <taxon>Arthropoda</taxon>
        <taxon>Hexapoda</taxon>
        <taxon>Insecta</taxon>
        <taxon>Pterygota</taxon>
        <taxon>Neoptera</taxon>
        <taxon>Endopterygota</taxon>
        <taxon>Hymenoptera</taxon>
        <taxon>Apocrita</taxon>
        <taxon>Ichneumonoidea</taxon>
        <taxon>Braconidae</taxon>
        <taxon>Euphorinae</taxon>
        <taxon>Microctonus</taxon>
    </lineage>
</organism>
<evidence type="ECO:0000256" key="1">
    <source>
        <dbReference type="ARBA" id="ARBA00009995"/>
    </source>
</evidence>
<name>A0AA39FPD5_9HYME</name>
<keyword evidence="4" id="KW-0812">Transmembrane</keyword>
<comment type="similarity">
    <text evidence="1">Belongs to the UDP-glycosyltransferase family.</text>
</comment>
<feature type="signal peptide" evidence="5">
    <location>
        <begin position="1"/>
        <end position="16"/>
    </location>
</feature>
<feature type="chain" id="PRO_5041462019" description="UDP-glycosyltransferase" evidence="5">
    <location>
        <begin position="17"/>
        <end position="493"/>
    </location>
</feature>
<dbReference type="Proteomes" id="UP001168990">
    <property type="component" value="Unassembled WGS sequence"/>
</dbReference>
<evidence type="ECO:0000313" key="7">
    <source>
        <dbReference type="Proteomes" id="UP001168990"/>
    </source>
</evidence>
<dbReference type="InterPro" id="IPR050271">
    <property type="entry name" value="UDP-glycosyltransferase"/>
</dbReference>
<sequence>MIKAWIFCVLICTVSASTFISPQQTALVIGFEKLYDISLLANTLSDQGIDSILIIPSTTEDIYEHLIEVEVITLNITNAKDAKKEEKALNACEALITNKKILKKIKEIQPTFTIFPALRHDGCLLPWTRYINSIPVIWAQGQEEEYYAIENLRMAIPIQTNNFLDRFWSHIQFRAVISHAENNYVTSALKLTSKHLNNLEKTSLDELYSDVELLLWDYDHILRSDFATLTQRFVEVGCHHCRGIQPLPTTLQKDLVEYRLGTIVVTLDKEHKEIMEQLANRLPQGRQGQAVAWKSKEVKLTDKKIENIFIHSNVDRQDLIGNPRSRVLLSHCADTEFLEAAYHGTPVICFPRNSEEKKNAARGIELGFSVSLNDNYSIDSIYQTVNLIHESSIYREAARRVSLAIRDRPVPASDRMVFWLSFIARNRENDINFSRLNKNVVIKTLAEDVQLLYGLVIGTAFGALFAATTALTWYYQSKSNKHLGRAKGKKFTR</sequence>
<dbReference type="GO" id="GO:0008194">
    <property type="term" value="F:UDP-glycosyltransferase activity"/>
    <property type="evidence" value="ECO:0007669"/>
    <property type="project" value="InterPro"/>
</dbReference>
<keyword evidence="3" id="KW-0808">Transferase</keyword>
<evidence type="ECO:0000256" key="4">
    <source>
        <dbReference type="SAM" id="Phobius"/>
    </source>
</evidence>